<protein>
    <submittedName>
        <fullName evidence="3">E3 ubiquitin-protein ligase TRIM71</fullName>
    </submittedName>
</protein>
<dbReference type="InterPro" id="IPR014756">
    <property type="entry name" value="Ig_E-set"/>
</dbReference>
<evidence type="ECO:0000313" key="3">
    <source>
        <dbReference type="EMBL" id="CAI8043675.1"/>
    </source>
</evidence>
<dbReference type="InterPro" id="IPR050952">
    <property type="entry name" value="TRIM-NHL_E3_ligases"/>
</dbReference>
<name>A0AA35X9X0_GEOBA</name>
<keyword evidence="4" id="KW-1185">Reference proteome</keyword>
<evidence type="ECO:0000256" key="1">
    <source>
        <dbReference type="ARBA" id="ARBA00022737"/>
    </source>
</evidence>
<dbReference type="InterPro" id="IPR017868">
    <property type="entry name" value="Filamin/ABP280_repeat-like"/>
</dbReference>
<dbReference type="EMBL" id="CASHTH010003347">
    <property type="protein sequence ID" value="CAI8043675.1"/>
    <property type="molecule type" value="Genomic_DNA"/>
</dbReference>
<dbReference type="GO" id="GO:0008270">
    <property type="term" value="F:zinc ion binding"/>
    <property type="evidence" value="ECO:0007669"/>
    <property type="project" value="UniProtKB-KW"/>
</dbReference>
<evidence type="ECO:0000313" key="4">
    <source>
        <dbReference type="Proteomes" id="UP001174909"/>
    </source>
</evidence>
<gene>
    <name evidence="3" type="ORF">GBAR_LOCUS24221</name>
</gene>
<dbReference type="Proteomes" id="UP001174909">
    <property type="component" value="Unassembled WGS sequence"/>
</dbReference>
<dbReference type="Pfam" id="PF00630">
    <property type="entry name" value="Filamin"/>
    <property type="match status" value="1"/>
</dbReference>
<feature type="repeat" description="NHL" evidence="2">
    <location>
        <begin position="136"/>
        <end position="179"/>
    </location>
</feature>
<dbReference type="Gene3D" id="2.120.10.30">
    <property type="entry name" value="TolB, C-terminal domain"/>
    <property type="match status" value="1"/>
</dbReference>
<dbReference type="PROSITE" id="PS51125">
    <property type="entry name" value="NHL"/>
    <property type="match status" value="1"/>
</dbReference>
<sequence>MKSPLVKQVNDLTGSFKPETLALAEQADMKFAHSLPELVKTCQQFGKVYCHPVCPEKCRASGEGIKVATRGQTVAVSVEALDREGEAYLRPVDSLRCELVASDGSSRVRGTVKRRNQNIYDISYQPQVLNSDLTYSSSFGRKGSNNGEFSYPYDISTDIDGNVYVADSSNHRIQVFTVDGQYLRQFGKGEEEEGEKEGELNQPASIAIDSSNLVALVLVHEDYGSCIT</sequence>
<proteinExistence type="predicted"/>
<reference evidence="3" key="1">
    <citation type="submission" date="2023-03" db="EMBL/GenBank/DDBJ databases">
        <authorList>
            <person name="Steffen K."/>
            <person name="Cardenas P."/>
        </authorList>
    </citation>
    <scope>NUCLEOTIDE SEQUENCE</scope>
</reference>
<organism evidence="3 4">
    <name type="scientific">Geodia barretti</name>
    <name type="common">Barrett's horny sponge</name>
    <dbReference type="NCBI Taxonomy" id="519541"/>
    <lineage>
        <taxon>Eukaryota</taxon>
        <taxon>Metazoa</taxon>
        <taxon>Porifera</taxon>
        <taxon>Demospongiae</taxon>
        <taxon>Heteroscleromorpha</taxon>
        <taxon>Tetractinellida</taxon>
        <taxon>Astrophorina</taxon>
        <taxon>Geodiidae</taxon>
        <taxon>Geodia</taxon>
    </lineage>
</organism>
<dbReference type="Pfam" id="PF01436">
    <property type="entry name" value="NHL"/>
    <property type="match status" value="1"/>
</dbReference>
<dbReference type="GO" id="GO:0043161">
    <property type="term" value="P:proteasome-mediated ubiquitin-dependent protein catabolic process"/>
    <property type="evidence" value="ECO:0007669"/>
    <property type="project" value="TreeGrafter"/>
</dbReference>
<dbReference type="SUPFAM" id="SSF81296">
    <property type="entry name" value="E set domains"/>
    <property type="match status" value="1"/>
</dbReference>
<dbReference type="PANTHER" id="PTHR24104:SF25">
    <property type="entry name" value="PROTEIN LIN-41"/>
    <property type="match status" value="1"/>
</dbReference>
<dbReference type="PANTHER" id="PTHR24104">
    <property type="entry name" value="E3 UBIQUITIN-PROTEIN LIGASE NHLRC1-RELATED"/>
    <property type="match status" value="1"/>
</dbReference>
<dbReference type="GO" id="GO:0061630">
    <property type="term" value="F:ubiquitin protein ligase activity"/>
    <property type="evidence" value="ECO:0007669"/>
    <property type="project" value="TreeGrafter"/>
</dbReference>
<accession>A0AA35X9X0</accession>
<dbReference type="InterPro" id="IPR001258">
    <property type="entry name" value="NHL_repeat"/>
</dbReference>
<keyword evidence="1" id="KW-0677">Repeat</keyword>
<dbReference type="GO" id="GO:0000209">
    <property type="term" value="P:protein polyubiquitination"/>
    <property type="evidence" value="ECO:0007669"/>
    <property type="project" value="TreeGrafter"/>
</dbReference>
<evidence type="ECO:0000256" key="2">
    <source>
        <dbReference type="PROSITE-ProRule" id="PRU00504"/>
    </source>
</evidence>
<dbReference type="AlphaFoldDB" id="A0AA35X9X0"/>
<comment type="caution">
    <text evidence="3">The sequence shown here is derived from an EMBL/GenBank/DDBJ whole genome shotgun (WGS) entry which is preliminary data.</text>
</comment>
<dbReference type="InterPro" id="IPR011042">
    <property type="entry name" value="6-blade_b-propeller_TolB-like"/>
</dbReference>
<dbReference type="SUPFAM" id="SSF101898">
    <property type="entry name" value="NHL repeat"/>
    <property type="match status" value="1"/>
</dbReference>